<keyword evidence="7" id="KW-1185">Reference proteome</keyword>
<dbReference type="Pfam" id="PF05498">
    <property type="entry name" value="RALF"/>
    <property type="match status" value="1"/>
</dbReference>
<reference evidence="6" key="1">
    <citation type="submission" date="2015-04" db="UniProtKB">
        <authorList>
            <consortium name="EnsemblPlants"/>
        </authorList>
    </citation>
    <scope>IDENTIFICATION</scope>
</reference>
<dbReference type="PANTHER" id="PTHR33136:SF89">
    <property type="entry name" value="PROTEIN RALF-LIKE 19"/>
    <property type="match status" value="1"/>
</dbReference>
<keyword evidence="3 5" id="KW-0732">Signal</keyword>
<accession>A0A0D9ZVH3</accession>
<keyword evidence="4" id="KW-1015">Disulfide bond</keyword>
<dbReference type="Gramene" id="OGLUM05G06850.1">
    <property type="protein sequence ID" value="OGLUM05G06850.1"/>
    <property type="gene ID" value="OGLUM05G06850"/>
</dbReference>
<comment type="similarity">
    <text evidence="1">Belongs to the plant rapid alkalinization factor (RALF) family.</text>
</comment>
<evidence type="ECO:0000256" key="2">
    <source>
        <dbReference type="ARBA" id="ARBA00022702"/>
    </source>
</evidence>
<evidence type="ECO:0000256" key="1">
    <source>
        <dbReference type="ARBA" id="ARBA00009178"/>
    </source>
</evidence>
<dbReference type="InterPro" id="IPR008801">
    <property type="entry name" value="RALF"/>
</dbReference>
<evidence type="ECO:0000256" key="3">
    <source>
        <dbReference type="ARBA" id="ARBA00022729"/>
    </source>
</evidence>
<proteinExistence type="inferred from homology"/>
<dbReference type="GO" id="GO:0009506">
    <property type="term" value="C:plasmodesma"/>
    <property type="evidence" value="ECO:0007669"/>
    <property type="project" value="TreeGrafter"/>
</dbReference>
<name>A0A0D9ZVH3_9ORYZ</name>
<protein>
    <submittedName>
        <fullName evidence="6">Uncharacterized protein</fullName>
    </submittedName>
</protein>
<dbReference type="PANTHER" id="PTHR33136">
    <property type="entry name" value="RAPID ALKALINIZATION FACTOR-LIKE"/>
    <property type="match status" value="1"/>
</dbReference>
<sequence>MARLGIGVAAAAAAVVAAALAVSCLRASPAEAYSGGGLGYSQLLTTAHLGAISSSSCGGRLGRQCSAAVGANGGLLRRALAARKPTNRYVSYSALDANKVPCNKRGQTYYQNCASQQAANPYRRGCSAITRCSRNMN</sequence>
<dbReference type="EnsemblPlants" id="OGLUM05G06850.1">
    <property type="protein sequence ID" value="OGLUM05G06850.1"/>
    <property type="gene ID" value="OGLUM05G06850"/>
</dbReference>
<feature type="signal peptide" evidence="5">
    <location>
        <begin position="1"/>
        <end position="32"/>
    </location>
</feature>
<dbReference type="GO" id="GO:0005179">
    <property type="term" value="F:hormone activity"/>
    <property type="evidence" value="ECO:0007669"/>
    <property type="project" value="UniProtKB-KW"/>
</dbReference>
<dbReference type="Proteomes" id="UP000026961">
    <property type="component" value="Chromosome 5"/>
</dbReference>
<evidence type="ECO:0000256" key="4">
    <source>
        <dbReference type="ARBA" id="ARBA00023157"/>
    </source>
</evidence>
<dbReference type="GO" id="GO:0019722">
    <property type="term" value="P:calcium-mediated signaling"/>
    <property type="evidence" value="ECO:0007669"/>
    <property type="project" value="TreeGrafter"/>
</dbReference>
<dbReference type="STRING" id="40148.A0A0D9ZVH3"/>
<evidence type="ECO:0000256" key="5">
    <source>
        <dbReference type="SAM" id="SignalP"/>
    </source>
</evidence>
<reference evidence="6" key="2">
    <citation type="submission" date="2018-05" db="EMBL/GenBank/DDBJ databases">
        <title>OgluRS3 (Oryza glumaepatula Reference Sequence Version 3).</title>
        <authorList>
            <person name="Zhang J."/>
            <person name="Kudrna D."/>
            <person name="Lee S."/>
            <person name="Talag J."/>
            <person name="Welchert J."/>
            <person name="Wing R.A."/>
        </authorList>
    </citation>
    <scope>NUCLEOTIDE SEQUENCE [LARGE SCALE GENOMIC DNA]</scope>
</reference>
<evidence type="ECO:0000313" key="7">
    <source>
        <dbReference type="Proteomes" id="UP000026961"/>
    </source>
</evidence>
<organism evidence="6">
    <name type="scientific">Oryza glumipatula</name>
    <dbReference type="NCBI Taxonomy" id="40148"/>
    <lineage>
        <taxon>Eukaryota</taxon>
        <taxon>Viridiplantae</taxon>
        <taxon>Streptophyta</taxon>
        <taxon>Embryophyta</taxon>
        <taxon>Tracheophyta</taxon>
        <taxon>Spermatophyta</taxon>
        <taxon>Magnoliopsida</taxon>
        <taxon>Liliopsida</taxon>
        <taxon>Poales</taxon>
        <taxon>Poaceae</taxon>
        <taxon>BOP clade</taxon>
        <taxon>Oryzoideae</taxon>
        <taxon>Oryzeae</taxon>
        <taxon>Oryzinae</taxon>
        <taxon>Oryza</taxon>
    </lineage>
</organism>
<feature type="chain" id="PRO_5002352866" evidence="5">
    <location>
        <begin position="33"/>
        <end position="137"/>
    </location>
</feature>
<dbReference type="AlphaFoldDB" id="A0A0D9ZVH3"/>
<keyword evidence="2" id="KW-0372">Hormone</keyword>
<dbReference type="HOGENOM" id="CLU_127895_1_2_1"/>
<dbReference type="PROSITE" id="PS51257">
    <property type="entry name" value="PROKAR_LIPOPROTEIN"/>
    <property type="match status" value="1"/>
</dbReference>
<evidence type="ECO:0000313" key="6">
    <source>
        <dbReference type="EnsemblPlants" id="OGLUM05G06850.1"/>
    </source>
</evidence>